<protein>
    <recommendedName>
        <fullName evidence="3">Tetratricopeptide repeat protein</fullName>
    </recommendedName>
</protein>
<dbReference type="EMBL" id="JBHUMD010000024">
    <property type="protein sequence ID" value="MFD2602442.1"/>
    <property type="molecule type" value="Genomic_DNA"/>
</dbReference>
<dbReference type="Proteomes" id="UP001597480">
    <property type="component" value="Unassembled WGS sequence"/>
</dbReference>
<keyword evidence="2" id="KW-1185">Reference proteome</keyword>
<comment type="caution">
    <text evidence="1">The sequence shown here is derived from an EMBL/GenBank/DDBJ whole genome shotgun (WGS) entry which is preliminary data.</text>
</comment>
<accession>A0ABW5NTN4</accession>
<evidence type="ECO:0000313" key="1">
    <source>
        <dbReference type="EMBL" id="MFD2602442.1"/>
    </source>
</evidence>
<proteinExistence type="predicted"/>
<organism evidence="1 2">
    <name type="scientific">Flavobacterium suzhouense</name>
    <dbReference type="NCBI Taxonomy" id="1529638"/>
    <lineage>
        <taxon>Bacteria</taxon>
        <taxon>Pseudomonadati</taxon>
        <taxon>Bacteroidota</taxon>
        <taxon>Flavobacteriia</taxon>
        <taxon>Flavobacteriales</taxon>
        <taxon>Flavobacteriaceae</taxon>
        <taxon>Flavobacterium</taxon>
    </lineage>
</organism>
<evidence type="ECO:0000313" key="2">
    <source>
        <dbReference type="Proteomes" id="UP001597480"/>
    </source>
</evidence>
<name>A0ABW5NTN4_9FLAO</name>
<reference evidence="2" key="1">
    <citation type="journal article" date="2019" name="Int. J. Syst. Evol. Microbiol.">
        <title>The Global Catalogue of Microorganisms (GCM) 10K type strain sequencing project: providing services to taxonomists for standard genome sequencing and annotation.</title>
        <authorList>
            <consortium name="The Broad Institute Genomics Platform"/>
            <consortium name="The Broad Institute Genome Sequencing Center for Infectious Disease"/>
            <person name="Wu L."/>
            <person name="Ma J."/>
        </authorList>
    </citation>
    <scope>NUCLEOTIDE SEQUENCE [LARGE SCALE GENOMIC DNA]</scope>
    <source>
        <strain evidence="2">KCTC 42107</strain>
    </source>
</reference>
<dbReference type="RefSeq" id="WP_379820885.1">
    <property type="nucleotide sequence ID" value="NZ_JBHUMD010000024.1"/>
</dbReference>
<gene>
    <name evidence="1" type="ORF">ACFSR3_10280</name>
</gene>
<sequence>MNAIQEVIHLMNDLDIKAFSLYLDKRNKRKDVRNTELFNFLKTDDIKVEKKSFPDKKSADAYHALSKRLYDTLVEFMANRSFENDTSDEHAVLRLLVVSRLFFEHKLIKAAFKSLAKAENIAVGLEHFGLLNEIYHTQIQFAHLNPALPLEEVIKKFAGNKKKLEQEEQLNLGYALLRRELAQMYHQGKIVDFQELIKNTITTHGISLRQVLTFKSLYQILFIANEYASLNSDYGRIAPFIAKSYAFINSNVTLADRHLYYHIYILYFMANFHFRNGRFADSQEYLEKMREQLQKQGGKYYNRFCLRYFLLKALNENYSGNPGRATDTAEKVLTQHKKADVNDINDLRLLLIVLYLQQDAGRDASKEMVKLNHSDNWYEKKMGMEWAIKKCLVEILLHVQQEYTELALSRIKSFKRRYKKYLTSVNEDRVLQYLALIERYVLKPEILTTPKFKNTVEEFIEQARSGPQDIFVMSFVAWLLARVNKKPVYDTTMVLLKNYFSPSHSA</sequence>
<evidence type="ECO:0008006" key="3">
    <source>
        <dbReference type="Google" id="ProtNLM"/>
    </source>
</evidence>